<feature type="domain" description="Dienelactone hydrolase" evidence="1">
    <location>
        <begin position="41"/>
        <end position="272"/>
    </location>
</feature>
<dbReference type="KEGG" id="pco:PHACADRAFT_261654"/>
<dbReference type="AlphaFoldDB" id="K5VJH7"/>
<dbReference type="OrthoDB" id="10019231at2759"/>
<accession>K5VJH7</accession>
<dbReference type="PANTHER" id="PTHR17630">
    <property type="entry name" value="DIENELACTONE HYDROLASE"/>
    <property type="match status" value="1"/>
</dbReference>
<gene>
    <name evidence="2" type="ORF">PHACADRAFT_261654</name>
</gene>
<name>K5VJH7_PHACS</name>
<protein>
    <recommendedName>
        <fullName evidence="1">Dienelactone hydrolase domain-containing protein</fullName>
    </recommendedName>
</protein>
<dbReference type="Proteomes" id="UP000008370">
    <property type="component" value="Unassembled WGS sequence"/>
</dbReference>
<keyword evidence="3" id="KW-1185">Reference proteome</keyword>
<dbReference type="EMBL" id="JH930476">
    <property type="protein sequence ID" value="EKM51493.1"/>
    <property type="molecule type" value="Genomic_DNA"/>
</dbReference>
<dbReference type="GeneID" id="18918050"/>
<organism evidence="2 3">
    <name type="scientific">Phanerochaete carnosa (strain HHB-10118-sp)</name>
    <name type="common">White-rot fungus</name>
    <name type="synonym">Peniophora carnosa</name>
    <dbReference type="NCBI Taxonomy" id="650164"/>
    <lineage>
        <taxon>Eukaryota</taxon>
        <taxon>Fungi</taxon>
        <taxon>Dikarya</taxon>
        <taxon>Basidiomycota</taxon>
        <taxon>Agaricomycotina</taxon>
        <taxon>Agaricomycetes</taxon>
        <taxon>Polyporales</taxon>
        <taxon>Phanerochaetaceae</taxon>
        <taxon>Phanerochaete</taxon>
    </lineage>
</organism>
<proteinExistence type="predicted"/>
<dbReference type="RefSeq" id="XP_007399305.1">
    <property type="nucleotide sequence ID" value="XM_007399243.1"/>
</dbReference>
<dbReference type="InParanoid" id="K5VJH7"/>
<evidence type="ECO:0000313" key="2">
    <source>
        <dbReference type="EMBL" id="EKM51493.1"/>
    </source>
</evidence>
<evidence type="ECO:0000259" key="1">
    <source>
        <dbReference type="Pfam" id="PF01738"/>
    </source>
</evidence>
<evidence type="ECO:0000313" key="3">
    <source>
        <dbReference type="Proteomes" id="UP000008370"/>
    </source>
</evidence>
<dbReference type="SUPFAM" id="SSF53474">
    <property type="entry name" value="alpha/beta-Hydrolases"/>
    <property type="match status" value="1"/>
</dbReference>
<dbReference type="STRING" id="650164.K5VJH7"/>
<dbReference type="InterPro" id="IPR029058">
    <property type="entry name" value="AB_hydrolase_fold"/>
</dbReference>
<dbReference type="GO" id="GO:0016787">
    <property type="term" value="F:hydrolase activity"/>
    <property type="evidence" value="ECO:0007669"/>
    <property type="project" value="InterPro"/>
</dbReference>
<reference evidence="2 3" key="1">
    <citation type="journal article" date="2012" name="BMC Genomics">
        <title>Comparative genomics of the white-rot fungi, Phanerochaete carnosa and P. chrysosporium, to elucidate the genetic basis of the distinct wood types they colonize.</title>
        <authorList>
            <person name="Suzuki H."/>
            <person name="MacDonald J."/>
            <person name="Syed K."/>
            <person name="Salamov A."/>
            <person name="Hori C."/>
            <person name="Aerts A."/>
            <person name="Henrissat B."/>
            <person name="Wiebenga A."/>
            <person name="vanKuyk P.A."/>
            <person name="Barry K."/>
            <person name="Lindquist E."/>
            <person name="LaButti K."/>
            <person name="Lapidus A."/>
            <person name="Lucas S."/>
            <person name="Coutinho P."/>
            <person name="Gong Y."/>
            <person name="Samejima M."/>
            <person name="Mahadevan R."/>
            <person name="Abou-Zaid M."/>
            <person name="de Vries R.P."/>
            <person name="Igarashi K."/>
            <person name="Yadav J.S."/>
            <person name="Grigoriev I.V."/>
            <person name="Master E.R."/>
        </authorList>
    </citation>
    <scope>NUCLEOTIDE SEQUENCE [LARGE SCALE GENOMIC DNA]</scope>
    <source>
        <strain evidence="2 3">HHB-10118-sp</strain>
    </source>
</reference>
<dbReference type="InterPro" id="IPR002925">
    <property type="entry name" value="Dienelactn_hydro"/>
</dbReference>
<sequence length="275" mass="30370">MCHSEHCYKGYVIEGEPNGQIVDGAYFAPAPEPQDGSETIPSCAVVLLTDIFGLALKNPRIIADELAQRIGCDVWVPDLFQGRPPFTAEELEPLLPDTGNPNDQMTFMRKMWMLMLGLSRAFRLYAIRPAVVDPRAAAFIRRLRDERKYDKIGAVGYCFGGALCIRLGAAGAVDSLVVCHPTINNADQIREVRVPTAFACAEADSSFTPAIRKEAEKYFESQKGTEGAVEFEFKDYPGTVHGFATRPNPKVPEVVEAYKVALDQTAGWFRKTLCS</sequence>
<dbReference type="HOGENOM" id="CLU_054590_2_0_1"/>
<dbReference type="Gene3D" id="3.40.50.1820">
    <property type="entry name" value="alpha/beta hydrolase"/>
    <property type="match status" value="1"/>
</dbReference>
<dbReference type="Pfam" id="PF01738">
    <property type="entry name" value="DLH"/>
    <property type="match status" value="1"/>
</dbReference>
<dbReference type="PANTHER" id="PTHR17630:SF44">
    <property type="entry name" value="PROTEIN AIM2"/>
    <property type="match status" value="1"/>
</dbReference>